<dbReference type="InterPro" id="IPR052707">
    <property type="entry name" value="OsmC_Ohr_Peroxiredoxin"/>
</dbReference>
<dbReference type="Proteomes" id="UP000288711">
    <property type="component" value="Unassembled WGS sequence"/>
</dbReference>
<gene>
    <name evidence="2" type="ORF">CWN80_01585</name>
</gene>
<feature type="region of interest" description="Disordered" evidence="1">
    <location>
        <begin position="1"/>
        <end position="21"/>
    </location>
</feature>
<dbReference type="AlphaFoldDB" id="A0A444BBU4"/>
<accession>A0A444BBU4</accession>
<dbReference type="Gene3D" id="3.30.300.20">
    <property type="match status" value="1"/>
</dbReference>
<dbReference type="EMBL" id="PIPF01000001">
    <property type="protein sequence ID" value="RWU85846.1"/>
    <property type="molecule type" value="Genomic_DNA"/>
</dbReference>
<organism evidence="2 3">
    <name type="scientific">Janibacter hoylei PVAS-1</name>
    <dbReference type="NCBI Taxonomy" id="1210046"/>
    <lineage>
        <taxon>Bacteria</taxon>
        <taxon>Bacillati</taxon>
        <taxon>Actinomycetota</taxon>
        <taxon>Actinomycetes</taxon>
        <taxon>Micrococcales</taxon>
        <taxon>Intrasporangiaceae</taxon>
        <taxon>Janibacter</taxon>
    </lineage>
</organism>
<name>A0A444BBU4_9MICO</name>
<protein>
    <submittedName>
        <fullName evidence="2">Osmotically inducible protein OsmC</fullName>
    </submittedName>
</protein>
<dbReference type="InterPro" id="IPR003718">
    <property type="entry name" value="OsmC/Ohr_fam"/>
</dbReference>
<dbReference type="InterPro" id="IPR015946">
    <property type="entry name" value="KH_dom-like_a/b"/>
</dbReference>
<dbReference type="PANTHER" id="PTHR42830">
    <property type="entry name" value="OSMOTICALLY INDUCIBLE FAMILY PROTEIN"/>
    <property type="match status" value="1"/>
</dbReference>
<dbReference type="SUPFAM" id="SSF82784">
    <property type="entry name" value="OsmC-like"/>
    <property type="match status" value="1"/>
</dbReference>
<dbReference type="OrthoDB" id="9795405at2"/>
<dbReference type="Pfam" id="PF02566">
    <property type="entry name" value="OsmC"/>
    <property type="match status" value="1"/>
</dbReference>
<dbReference type="InterPro" id="IPR036102">
    <property type="entry name" value="OsmC/Ohrsf"/>
</dbReference>
<comment type="caution">
    <text evidence="2">The sequence shown here is derived from an EMBL/GenBank/DDBJ whole genome shotgun (WGS) entry which is preliminary data.</text>
</comment>
<evidence type="ECO:0000313" key="2">
    <source>
        <dbReference type="EMBL" id="RWU85846.1"/>
    </source>
</evidence>
<dbReference type="PANTHER" id="PTHR42830:SF2">
    <property type="entry name" value="OSMC_OHR FAMILY PROTEIN"/>
    <property type="match status" value="1"/>
</dbReference>
<evidence type="ECO:0000313" key="3">
    <source>
        <dbReference type="Proteomes" id="UP000288711"/>
    </source>
</evidence>
<proteinExistence type="predicted"/>
<keyword evidence="3" id="KW-1185">Reference proteome</keyword>
<sequence>MGLGASGLPQPQVSENPRNRSRVGSSLFQQFLCVLPPHEGTLELTTDNDSRSRRCPVSDHSFTTTLAWSGSTGVGYDDYSREHELTMASMTTHASSDAAFRGDASLPNPEQLLVAAASSCQMLSFLAVAARARLDVVDYRDEAVGEMAEGERPMWVTRIVLRPHITLAAPAPRAKVERLVEVAHRECFIAQSLRSEIVLEPTFVGITD</sequence>
<evidence type="ECO:0000256" key="1">
    <source>
        <dbReference type="SAM" id="MobiDB-lite"/>
    </source>
</evidence>
<feature type="compositionally biased region" description="Polar residues" evidence="1">
    <location>
        <begin position="9"/>
        <end position="21"/>
    </location>
</feature>
<reference evidence="2 3" key="1">
    <citation type="journal article" date="2009" name="Int. J. Syst. Evol. Microbiol.">
        <title>Janibacter hoylei sp. nov., Bacillus isronensis sp. nov. and Bacillus aryabhattai sp. nov., isolated from cryotubes used for collecting air from the upper atmosphere.</title>
        <authorList>
            <person name="Shivaji S."/>
            <person name="Chaturvedi P."/>
            <person name="Begum Z."/>
            <person name="Pindi P.K."/>
            <person name="Manorama R."/>
            <person name="Padmanaban D.A."/>
            <person name="Shouche Y.S."/>
            <person name="Pawar S."/>
            <person name="Vaishampayan P."/>
            <person name="Dutt C.B."/>
            <person name="Datta G.N."/>
            <person name="Manchanda R.K."/>
            <person name="Rao U.R."/>
            <person name="Bhargava P.M."/>
            <person name="Narlikar J.V."/>
        </authorList>
    </citation>
    <scope>NUCLEOTIDE SEQUENCE [LARGE SCALE GENOMIC DNA]</scope>
    <source>
        <strain evidence="2 3">PVAS-1</strain>
    </source>
</reference>